<feature type="region of interest" description="Disordered" evidence="1">
    <location>
        <begin position="41"/>
        <end position="66"/>
    </location>
</feature>
<name>A0A151WWG2_9HYME</name>
<evidence type="ECO:0000256" key="1">
    <source>
        <dbReference type="SAM" id="MobiDB-lite"/>
    </source>
</evidence>
<gene>
    <name evidence="2" type="ORF">ALC60_08859</name>
</gene>
<protein>
    <submittedName>
        <fullName evidence="2">Uncharacterized protein</fullName>
    </submittedName>
</protein>
<evidence type="ECO:0000313" key="3">
    <source>
        <dbReference type="Proteomes" id="UP000075809"/>
    </source>
</evidence>
<proteinExistence type="predicted"/>
<dbReference type="Proteomes" id="UP000075809">
    <property type="component" value="Unassembled WGS sequence"/>
</dbReference>
<sequence length="95" mass="10671">MGVKCDKSFIIVLDLARAIYDASVIGNYSLSVANVELGEATRKRGGIERKRGRDRHPSSRDLRNGSCTHDRIRISLRASGHSRVEPWFWAPAHEP</sequence>
<keyword evidence="3" id="KW-1185">Reference proteome</keyword>
<accession>A0A151WWG2</accession>
<reference evidence="2 3" key="1">
    <citation type="submission" date="2015-09" db="EMBL/GenBank/DDBJ databases">
        <title>Trachymyrmex zeteki WGS genome.</title>
        <authorList>
            <person name="Nygaard S."/>
            <person name="Hu H."/>
            <person name="Boomsma J."/>
            <person name="Zhang G."/>
        </authorList>
    </citation>
    <scope>NUCLEOTIDE SEQUENCE [LARGE SCALE GENOMIC DNA]</scope>
    <source>
        <strain evidence="2">Tzet28-1</strain>
        <tissue evidence="2">Whole body</tissue>
    </source>
</reference>
<evidence type="ECO:0000313" key="2">
    <source>
        <dbReference type="EMBL" id="KYQ52244.1"/>
    </source>
</evidence>
<organism evidence="2 3">
    <name type="scientific">Mycetomoellerius zeteki</name>
    <dbReference type="NCBI Taxonomy" id="64791"/>
    <lineage>
        <taxon>Eukaryota</taxon>
        <taxon>Metazoa</taxon>
        <taxon>Ecdysozoa</taxon>
        <taxon>Arthropoda</taxon>
        <taxon>Hexapoda</taxon>
        <taxon>Insecta</taxon>
        <taxon>Pterygota</taxon>
        <taxon>Neoptera</taxon>
        <taxon>Endopterygota</taxon>
        <taxon>Hymenoptera</taxon>
        <taxon>Apocrita</taxon>
        <taxon>Aculeata</taxon>
        <taxon>Formicoidea</taxon>
        <taxon>Formicidae</taxon>
        <taxon>Myrmicinae</taxon>
        <taxon>Mycetomoellerius</taxon>
    </lineage>
</organism>
<dbReference type="EMBL" id="KQ982691">
    <property type="protein sequence ID" value="KYQ52244.1"/>
    <property type="molecule type" value="Genomic_DNA"/>
</dbReference>
<dbReference type="AlphaFoldDB" id="A0A151WWG2"/>